<comment type="similarity">
    <text evidence="1">Belongs to the NAD(P)-dependent epimerase/dehydratase family.</text>
</comment>
<keyword evidence="5" id="KW-1185">Reference proteome</keyword>
<proteinExistence type="inferred from homology"/>
<dbReference type="Gene3D" id="3.90.25.10">
    <property type="entry name" value="UDP-galactose 4-epimerase, domain 1"/>
    <property type="match status" value="1"/>
</dbReference>
<organism evidence="4 5">
    <name type="scientific">Leucocoprinus birnbaumii</name>
    <dbReference type="NCBI Taxonomy" id="56174"/>
    <lineage>
        <taxon>Eukaryota</taxon>
        <taxon>Fungi</taxon>
        <taxon>Dikarya</taxon>
        <taxon>Basidiomycota</taxon>
        <taxon>Agaricomycotina</taxon>
        <taxon>Agaricomycetes</taxon>
        <taxon>Agaricomycetidae</taxon>
        <taxon>Agaricales</taxon>
        <taxon>Agaricineae</taxon>
        <taxon>Agaricaceae</taxon>
        <taxon>Leucocoprinus</taxon>
    </lineage>
</organism>
<dbReference type="InterPro" id="IPR001509">
    <property type="entry name" value="Epimerase_deHydtase"/>
</dbReference>
<reference evidence="4" key="1">
    <citation type="submission" date="2022-07" db="EMBL/GenBank/DDBJ databases">
        <title>Genome Sequence of Leucocoprinus birnbaumii.</title>
        <authorList>
            <person name="Buettner E."/>
        </authorList>
    </citation>
    <scope>NUCLEOTIDE SEQUENCE</scope>
    <source>
        <strain evidence="4">VT141</strain>
    </source>
</reference>
<feature type="domain" description="NAD-dependent epimerase/dehydratase" evidence="3">
    <location>
        <begin position="8"/>
        <end position="263"/>
    </location>
</feature>
<comment type="caution">
    <text evidence="4">The sequence shown here is derived from an EMBL/GenBank/DDBJ whole genome shotgun (WGS) entry which is preliminary data.</text>
</comment>
<dbReference type="InterPro" id="IPR001173">
    <property type="entry name" value="Glyco_trans_2-like"/>
</dbReference>
<dbReference type="Gene3D" id="3.40.50.720">
    <property type="entry name" value="NAD(P)-binding Rossmann-like Domain"/>
    <property type="match status" value="1"/>
</dbReference>
<name>A0AAD5VJX5_9AGAR</name>
<dbReference type="SUPFAM" id="SSF53448">
    <property type="entry name" value="Nucleotide-diphospho-sugar transferases"/>
    <property type="match status" value="1"/>
</dbReference>
<evidence type="ECO:0000256" key="1">
    <source>
        <dbReference type="ARBA" id="ARBA00007637"/>
    </source>
</evidence>
<gene>
    <name evidence="4" type="ORF">NP233_g9726</name>
</gene>
<evidence type="ECO:0000313" key="5">
    <source>
        <dbReference type="Proteomes" id="UP001213000"/>
    </source>
</evidence>
<dbReference type="SUPFAM" id="SSF51735">
    <property type="entry name" value="NAD(P)-binding Rossmann-fold domains"/>
    <property type="match status" value="1"/>
</dbReference>
<sequence>MSKSLPTVLITGGHGFIGSHVAKRLYDGGDYVVRVIDLVSKPPISVGHISHDFIEGNLCDLPTCIAAVQGVSIILHFAATMGGMGTIHSDNDAAIYAQNHAMTQNLLKAASLPGSTVTKFFYASSACVYPESLQRGKDISLRESDVFTSDGVIPRPQGLYGLEKLNSELLITQYAAQFDIRIARFHNIYGPGGSWNDGREKAPAALLRKALVCRRLAETFQESSEFEIWGDGSQRRSFLFIDDAVDAILILLSVAYSEPLNIGSDRAISIQELAELALRCAGSQASFTYDTSKPLGVASRNSNNDMAQVVLNWSPRTSLEDGMRATCDWIQVQLDNHLALRGQGDSGMDEYIRALQRSRVVSLEAERLTFAIILPITSRGLPNPNDCLDNLRTFVLTLRDTTWRDVHPSTDQSFSYMIYLAIDADDSFLLQENKARQLLVTLGIPTSQIREIVNSEHPKGYVCALWRDCARQAYLDGCDYFVLMGDDVTLLDEGWMRKCHSTFESLSKSTGLPFGLACVSFTDLSFPGMPTFPIIHRSHMEAFDGEVVPDTFINQDGDPFLFQLYRCWGTSVMFSCRLRNGVGGSIGARYTKQHTRGWSLVPLEHAKQAVASYLVNKHRVSALRVSNMQKLTLDIIIPCYRVDLAILSTILSLTAPALTSVNFIIIIDSPDSPHVSTLLAKYSSDPNIRIRVNDANRGASYSRNRGLAEASGEWVHFLDDDVVPSSDLLFAVSDAIRANPQAAGFVCNTQFPIANSVFTTAVHLSGVTYFWDISTKIALDVPWGVTANLVSRRVLVPSDFAEKREISSPTTFSLAYPKTGGGEDIDYCLTQRAAHFSSKQRDPNARDHSQGFLPAPAAIVTHPWWNDGKRSYWRFHKWSLGDGHLIEVYPELSYRDFAPNSAECLLVCASVLFLSVLTLSSTAIIFSIESALSVIVANVGHDIYRHIFLHPERNLSLNVGPRIRGSNVLWIAAVVESSFIRIFSELGRLRGIIEKREWGSIGKRFDWFVGRVGDGPRREERRNSLERFTVTIALVALCLSWNWK</sequence>
<dbReference type="AlphaFoldDB" id="A0AAD5VJX5"/>
<dbReference type="InterPro" id="IPR036291">
    <property type="entry name" value="NAD(P)-bd_dom_sf"/>
</dbReference>
<accession>A0AAD5VJX5</accession>
<evidence type="ECO:0000259" key="2">
    <source>
        <dbReference type="Pfam" id="PF00535"/>
    </source>
</evidence>
<dbReference type="Gene3D" id="3.90.550.10">
    <property type="entry name" value="Spore Coat Polysaccharide Biosynthesis Protein SpsA, Chain A"/>
    <property type="match status" value="1"/>
</dbReference>
<dbReference type="InterPro" id="IPR029044">
    <property type="entry name" value="Nucleotide-diphossugar_trans"/>
</dbReference>
<feature type="domain" description="Glycosyltransferase 2-like" evidence="2">
    <location>
        <begin position="635"/>
        <end position="741"/>
    </location>
</feature>
<dbReference type="CDD" id="cd00761">
    <property type="entry name" value="Glyco_tranf_GTA_type"/>
    <property type="match status" value="1"/>
</dbReference>
<dbReference type="PANTHER" id="PTHR43000">
    <property type="entry name" value="DTDP-D-GLUCOSE 4,6-DEHYDRATASE-RELATED"/>
    <property type="match status" value="1"/>
</dbReference>
<protein>
    <recommendedName>
        <fullName evidence="6">Glycosyltransferase family 2 protein</fullName>
    </recommendedName>
</protein>
<dbReference type="Proteomes" id="UP001213000">
    <property type="component" value="Unassembled WGS sequence"/>
</dbReference>
<evidence type="ECO:0000313" key="4">
    <source>
        <dbReference type="EMBL" id="KAJ3562199.1"/>
    </source>
</evidence>
<evidence type="ECO:0000259" key="3">
    <source>
        <dbReference type="Pfam" id="PF01370"/>
    </source>
</evidence>
<dbReference type="Pfam" id="PF00535">
    <property type="entry name" value="Glycos_transf_2"/>
    <property type="match status" value="1"/>
</dbReference>
<evidence type="ECO:0008006" key="6">
    <source>
        <dbReference type="Google" id="ProtNLM"/>
    </source>
</evidence>
<dbReference type="EMBL" id="JANIEX010000899">
    <property type="protein sequence ID" value="KAJ3562199.1"/>
    <property type="molecule type" value="Genomic_DNA"/>
</dbReference>
<dbReference type="Pfam" id="PF01370">
    <property type="entry name" value="Epimerase"/>
    <property type="match status" value="1"/>
</dbReference>